<dbReference type="InterPro" id="IPR018097">
    <property type="entry name" value="EGF_Ca-bd_CS"/>
</dbReference>
<evidence type="ECO:0000256" key="2">
    <source>
        <dbReference type="ARBA" id="ARBA00022536"/>
    </source>
</evidence>
<dbReference type="PROSITE" id="PS51233">
    <property type="entry name" value="VWFD"/>
    <property type="match status" value="1"/>
</dbReference>
<dbReference type="GeneID" id="111115873"/>
<feature type="domain" description="EGF-like" evidence="15">
    <location>
        <begin position="2148"/>
        <end position="2183"/>
    </location>
</feature>
<keyword evidence="6" id="KW-0677">Repeat</keyword>
<keyword evidence="2 12" id="KW-0245">EGF-like domain</keyword>
<keyword evidence="5 14" id="KW-0732">Signal</keyword>
<dbReference type="InterPro" id="IPR000152">
    <property type="entry name" value="EGF-type_Asp/Asn_hydroxyl_site"/>
</dbReference>
<organism evidence="19 20">
    <name type="scientific">Crassostrea virginica</name>
    <name type="common">Eastern oyster</name>
    <dbReference type="NCBI Taxonomy" id="6565"/>
    <lineage>
        <taxon>Eukaryota</taxon>
        <taxon>Metazoa</taxon>
        <taxon>Spiralia</taxon>
        <taxon>Lophotrochozoa</taxon>
        <taxon>Mollusca</taxon>
        <taxon>Bivalvia</taxon>
        <taxon>Autobranchia</taxon>
        <taxon>Pteriomorphia</taxon>
        <taxon>Ostreida</taxon>
        <taxon>Ostreoidea</taxon>
        <taxon>Ostreidae</taxon>
        <taxon>Crassostrea</taxon>
    </lineage>
</organism>
<keyword evidence="11" id="KW-0325">Glycoprotein</keyword>
<feature type="disulfide bond" evidence="12">
    <location>
        <begin position="2699"/>
        <end position="2716"/>
    </location>
</feature>
<accession>A0A8B8C6H4</accession>
<dbReference type="InterPro" id="IPR052235">
    <property type="entry name" value="Nephronectin_domain"/>
</dbReference>
<dbReference type="Proteomes" id="UP000694844">
    <property type="component" value="Chromosome 1"/>
</dbReference>
<evidence type="ECO:0000313" key="20">
    <source>
        <dbReference type="RefSeq" id="XP_022310471.1"/>
    </source>
</evidence>
<evidence type="ECO:0000256" key="10">
    <source>
        <dbReference type="ARBA" id="ARBA00023170"/>
    </source>
</evidence>
<keyword evidence="7 13" id="KW-1133">Transmembrane helix</keyword>
<feature type="domain" description="EGF-like" evidence="15">
    <location>
        <begin position="2267"/>
        <end position="2307"/>
    </location>
</feature>
<feature type="domain" description="EGF-like" evidence="15">
    <location>
        <begin position="2436"/>
        <end position="2476"/>
    </location>
</feature>
<feature type="domain" description="AMOP" evidence="17">
    <location>
        <begin position="1057"/>
        <end position="1182"/>
    </location>
</feature>
<feature type="transmembrane region" description="Helical" evidence="13">
    <location>
        <begin position="2899"/>
        <end position="2923"/>
    </location>
</feature>
<feature type="disulfide bond" evidence="12">
    <location>
        <begin position="2028"/>
        <end position="2038"/>
    </location>
</feature>
<comment type="subcellular location">
    <subcellularLocation>
        <location evidence="1">Membrane</location>
        <topology evidence="1">Single-pass type I membrane protein</topology>
    </subcellularLocation>
</comment>
<dbReference type="Pfam" id="PF12947">
    <property type="entry name" value="EGF_3"/>
    <property type="match status" value="2"/>
</dbReference>
<evidence type="ECO:0000256" key="8">
    <source>
        <dbReference type="ARBA" id="ARBA00023136"/>
    </source>
</evidence>
<dbReference type="InterPro" id="IPR000742">
    <property type="entry name" value="EGF"/>
</dbReference>
<feature type="domain" description="VWFD" evidence="18">
    <location>
        <begin position="1194"/>
        <end position="1396"/>
    </location>
</feature>
<dbReference type="Gene3D" id="2.60.40.10">
    <property type="entry name" value="Immunoglobulins"/>
    <property type="match status" value="1"/>
</dbReference>
<dbReference type="CDD" id="cd00063">
    <property type="entry name" value="FN3"/>
    <property type="match status" value="3"/>
</dbReference>
<dbReference type="InterPro" id="IPR003961">
    <property type="entry name" value="FN3_dom"/>
</dbReference>
<dbReference type="SMART" id="SM00179">
    <property type="entry name" value="EGF_CA"/>
    <property type="match status" value="18"/>
</dbReference>
<feature type="domain" description="EGF-like" evidence="15">
    <location>
        <begin position="1771"/>
        <end position="1811"/>
    </location>
</feature>
<dbReference type="OrthoDB" id="5966313at2759"/>
<feature type="domain" description="EGF-like" evidence="15">
    <location>
        <begin position="1896"/>
        <end position="1938"/>
    </location>
</feature>
<keyword evidence="3" id="KW-0254">Endocytosis</keyword>
<dbReference type="InterPro" id="IPR005533">
    <property type="entry name" value="AMOP_dom"/>
</dbReference>
<evidence type="ECO:0000259" key="17">
    <source>
        <dbReference type="PROSITE" id="PS50856"/>
    </source>
</evidence>
<dbReference type="Pfam" id="PF06119">
    <property type="entry name" value="NIDO"/>
    <property type="match status" value="1"/>
</dbReference>
<evidence type="ECO:0000256" key="9">
    <source>
        <dbReference type="ARBA" id="ARBA00023157"/>
    </source>
</evidence>
<dbReference type="GO" id="GO:0007160">
    <property type="term" value="P:cell-matrix adhesion"/>
    <property type="evidence" value="ECO:0007669"/>
    <property type="project" value="InterPro"/>
</dbReference>
<feature type="domain" description="Fibronectin type-III" evidence="16">
    <location>
        <begin position="729"/>
        <end position="825"/>
    </location>
</feature>
<reference evidence="19" key="1">
    <citation type="submission" date="2024-06" db="UniProtKB">
        <authorList>
            <consortium name="RefSeq"/>
        </authorList>
    </citation>
    <scope>NUCLEOTIDE SEQUENCE [LARGE SCALE GENOMIC DNA]</scope>
</reference>
<dbReference type="InterPro" id="IPR003886">
    <property type="entry name" value="NIDO_dom"/>
</dbReference>
<feature type="disulfide bond" evidence="12">
    <location>
        <begin position="2574"/>
        <end position="2591"/>
    </location>
</feature>
<dbReference type="FunFam" id="2.10.25.10:FF:000002">
    <property type="entry name" value="Latent-transforming growth factor beta-binding protein 3"/>
    <property type="match status" value="1"/>
</dbReference>
<dbReference type="PROSITE" id="PS50026">
    <property type="entry name" value="EGF_3"/>
    <property type="match status" value="13"/>
</dbReference>
<dbReference type="SMART" id="SM00181">
    <property type="entry name" value="EGF"/>
    <property type="match status" value="27"/>
</dbReference>
<dbReference type="SMART" id="SM00060">
    <property type="entry name" value="FN3"/>
    <property type="match status" value="3"/>
</dbReference>
<dbReference type="InterPro" id="IPR024731">
    <property type="entry name" value="NELL2-like_EGF"/>
</dbReference>
<comment type="caution">
    <text evidence="12">Lacks conserved residue(s) required for the propagation of feature annotation.</text>
</comment>
<dbReference type="InterPro" id="IPR013783">
    <property type="entry name" value="Ig-like_fold"/>
</dbReference>
<reference evidence="20" key="2">
    <citation type="submission" date="2025-08" db="UniProtKB">
        <authorList>
            <consortium name="RefSeq"/>
        </authorList>
    </citation>
    <scope>IDENTIFICATION</scope>
    <source>
        <tissue evidence="20">Whole sample</tissue>
    </source>
</reference>
<evidence type="ECO:0000259" key="16">
    <source>
        <dbReference type="PROSITE" id="PS50853"/>
    </source>
</evidence>
<dbReference type="GO" id="GO:0071944">
    <property type="term" value="C:cell periphery"/>
    <property type="evidence" value="ECO:0007669"/>
    <property type="project" value="UniProtKB-ARBA"/>
</dbReference>
<dbReference type="FunFam" id="2.10.25.10:FF:000038">
    <property type="entry name" value="Fibrillin 2"/>
    <property type="match status" value="3"/>
</dbReference>
<dbReference type="InterPro" id="IPR001846">
    <property type="entry name" value="VWF_type-D"/>
</dbReference>
<proteinExistence type="predicted"/>
<evidence type="ECO:0000256" key="7">
    <source>
        <dbReference type="ARBA" id="ARBA00022989"/>
    </source>
</evidence>
<evidence type="ECO:0000256" key="1">
    <source>
        <dbReference type="ARBA" id="ARBA00004479"/>
    </source>
</evidence>
<dbReference type="GO" id="GO:0006897">
    <property type="term" value="P:endocytosis"/>
    <property type="evidence" value="ECO:0007669"/>
    <property type="project" value="UniProtKB-KW"/>
</dbReference>
<evidence type="ECO:0000256" key="5">
    <source>
        <dbReference type="ARBA" id="ARBA00022729"/>
    </source>
</evidence>
<feature type="signal peptide" evidence="14">
    <location>
        <begin position="1"/>
        <end position="25"/>
    </location>
</feature>
<dbReference type="PROSITE" id="PS01186">
    <property type="entry name" value="EGF_2"/>
    <property type="match status" value="12"/>
</dbReference>
<evidence type="ECO:0000256" key="4">
    <source>
        <dbReference type="ARBA" id="ARBA00022692"/>
    </source>
</evidence>
<dbReference type="SUPFAM" id="SSF57196">
    <property type="entry name" value="EGF/Laminin"/>
    <property type="match status" value="3"/>
</dbReference>
<dbReference type="PANTHER" id="PTHR24050:SF28">
    <property type="entry name" value="UROMODULIN-LIKE"/>
    <property type="match status" value="1"/>
</dbReference>
<dbReference type="InterPro" id="IPR002049">
    <property type="entry name" value="LE_dom"/>
</dbReference>
<feature type="domain" description="EGF-like" evidence="15">
    <location>
        <begin position="2107"/>
        <end position="2147"/>
    </location>
</feature>
<dbReference type="PROSITE" id="PS01187">
    <property type="entry name" value="EGF_CA"/>
    <property type="match status" value="6"/>
</dbReference>
<dbReference type="CDD" id="cd00055">
    <property type="entry name" value="EGF_Lam"/>
    <property type="match status" value="1"/>
</dbReference>
<dbReference type="PRINTS" id="PR00011">
    <property type="entry name" value="EGFLAMININ"/>
</dbReference>
<dbReference type="FunFam" id="2.10.25.10:FF:000009">
    <property type="entry name" value="Low-density lipoprotein receptor isoform 1"/>
    <property type="match status" value="1"/>
</dbReference>
<dbReference type="InterPro" id="IPR001881">
    <property type="entry name" value="EGF-like_Ca-bd_dom"/>
</dbReference>
<dbReference type="SUPFAM" id="SSF49265">
    <property type="entry name" value="Fibronectin type III"/>
    <property type="match status" value="2"/>
</dbReference>
<dbReference type="SMART" id="SM00216">
    <property type="entry name" value="VWD"/>
    <property type="match status" value="1"/>
</dbReference>
<dbReference type="PANTHER" id="PTHR24050">
    <property type="entry name" value="PA14 DOMAIN-CONTAINING PROTEIN"/>
    <property type="match status" value="1"/>
</dbReference>
<feature type="domain" description="EGF-like" evidence="15">
    <location>
        <begin position="2688"/>
        <end position="2729"/>
    </location>
</feature>
<dbReference type="InterPro" id="IPR009030">
    <property type="entry name" value="Growth_fac_rcpt_cys_sf"/>
</dbReference>
<dbReference type="PROSITE" id="PS50853">
    <property type="entry name" value="FN3"/>
    <property type="match status" value="1"/>
</dbReference>
<evidence type="ECO:0000256" key="14">
    <source>
        <dbReference type="SAM" id="SignalP"/>
    </source>
</evidence>
<evidence type="ECO:0000259" key="18">
    <source>
        <dbReference type="PROSITE" id="PS51233"/>
    </source>
</evidence>
<dbReference type="GO" id="GO:0005509">
    <property type="term" value="F:calcium ion binding"/>
    <property type="evidence" value="ECO:0007669"/>
    <property type="project" value="InterPro"/>
</dbReference>
<dbReference type="PROSITE" id="PS00010">
    <property type="entry name" value="ASX_HYDROXYL"/>
    <property type="match status" value="14"/>
</dbReference>
<keyword evidence="19" id="KW-1185">Reference proteome</keyword>
<name>A0A8B8C6H4_CRAVI</name>
<feature type="domain" description="EGF-like" evidence="15">
    <location>
        <begin position="2477"/>
        <end position="2517"/>
    </location>
</feature>
<dbReference type="RefSeq" id="XP_022310471.1">
    <property type="nucleotide sequence ID" value="XM_022454763.1"/>
</dbReference>
<feature type="domain" description="EGF-like" evidence="15">
    <location>
        <begin position="2563"/>
        <end position="2604"/>
    </location>
</feature>
<feature type="domain" description="EGF-like" evidence="15">
    <location>
        <begin position="2226"/>
        <end position="2266"/>
    </location>
</feature>
<dbReference type="KEGG" id="cvn:111115873"/>
<evidence type="ECO:0000313" key="19">
    <source>
        <dbReference type="Proteomes" id="UP000694844"/>
    </source>
</evidence>
<dbReference type="CDD" id="cd00054">
    <property type="entry name" value="EGF_CA"/>
    <property type="match status" value="12"/>
</dbReference>
<dbReference type="GO" id="GO:0016020">
    <property type="term" value="C:membrane"/>
    <property type="evidence" value="ECO:0007669"/>
    <property type="project" value="UniProtKB-SubCell"/>
</dbReference>
<evidence type="ECO:0000256" key="13">
    <source>
        <dbReference type="SAM" id="Phobius"/>
    </source>
</evidence>
<gene>
    <name evidence="20" type="primary">LOC111115873</name>
</gene>
<dbReference type="InterPro" id="IPR049883">
    <property type="entry name" value="NOTCH1_EGF-like"/>
</dbReference>
<evidence type="ECO:0000259" key="15">
    <source>
        <dbReference type="PROSITE" id="PS50026"/>
    </source>
</evidence>
<keyword evidence="10" id="KW-0675">Receptor</keyword>
<feature type="disulfide bond" evidence="12">
    <location>
        <begin position="2152"/>
        <end position="2162"/>
    </location>
</feature>
<keyword evidence="4 13" id="KW-0812">Transmembrane</keyword>
<evidence type="ECO:0000256" key="12">
    <source>
        <dbReference type="PROSITE-ProRule" id="PRU00076"/>
    </source>
</evidence>
<feature type="chain" id="PRO_5034040197" evidence="14">
    <location>
        <begin position="26"/>
        <end position="2984"/>
    </location>
</feature>
<feature type="domain" description="EGF-like" evidence="15">
    <location>
        <begin position="2024"/>
        <end position="2063"/>
    </location>
</feature>
<keyword evidence="8 13" id="KW-0472">Membrane</keyword>
<feature type="domain" description="EGF-like" evidence="15">
    <location>
        <begin position="1646"/>
        <end position="1688"/>
    </location>
</feature>
<dbReference type="SMART" id="SM00539">
    <property type="entry name" value="NIDO"/>
    <property type="match status" value="1"/>
</dbReference>
<sequence length="2984" mass="336445">MYLFIFFSVMYFGVELTLSTRRTMADEKECPLILITLKRNVIYWDEEAMFTVAAVPKVQSAIAAEWYGNNFGILNMTEKKYVGSALLPFPKLVINDAVIEDSGSYRLRVRIREGWCDSDWVYLDVRKKCPLLLITPRQNYIYWNEEATFAVAAAPKVQSAIAAQWQKFVYRYGHGDFDILNMTKKKYVGSALLPSPKLVINDAEIDDSGRYRLRVRIREGWCYSDRVSLEVRGTLKYHDACNRSEECDRWKYRLMCSTKYHECLCQSSYYHRNQTCYDRYLLRPRVKSYNISTSVIGFTWGNSSRDDDLVTSYRVELREATSWNLIANVSVGTNRSFYVDSYFIPGNKYLYTIISTVVLSDPSETIFVEAYEYCTVEPLQPGPIIRNSSDFHPEHLYISWEKPANGTRVIYYYVRIDGYMYSIPNNDTNIHWPRRLRPGDNYTVSIKTWGIYSYDWGKGYSDFYQEQIETKQVPIVYITSNKTIRASFRSKVKITASVHTNLGFPNVTQTKWQRLRNEIETDIDITEPRYNGSTTDLFNPVLVINGVNFHHDNGSAYQIAALNSEGWGRSFNVSNVTVIGGLKFLERCNMSGECVPDIGLECHDNQCLCSWSHYHKNGTCYNRTRLEVQNVQIQSSTCNISLKWEDPVKDIHMLVGYYVVWEENRFGQWETPVNVSVGNRTEYQSECNMMPGRLYRFRVSAEIRLTNPNQTVFVDSFFPDSETILEPLPPGPLSRLSNYSADNLYLRWNAPDKDSHVNRFKVIIDHHTQVTNDNEPEIHWKNLLEPYTKYNVTIYAVSYGYAIDYPLKGSRESLPAIYQIITEDSRYSGKVFMPYGDGDYIMTGDDVISPQLRTPTTIYVGDGSVQGFSFVTIGSNGFIGLGENINTENVEKMDSTCLRNRKFLCPFWTDLSSYETSGKVYYNYYERLNDQDTYNLFYLEKADTIVKKYFKDFKDFSTTWTLKVTWENMTLFADRSQKITVQCLLITDGENTFTVMNYVDVYLNPNTNQRISIGYRYKHFFENNMFSLLKGTATMSKNLGNRGEAGVWVYKMTDNVQKKTEELYCFLWFKSNRRRKSIFSSMECPCDSGLLRFDPRYEVNRFDNENRLLCYASLLTGDNVECCYKMYDGIENLGPLERSQPLAGTVLRYNPFFERVKYNKHDLLPRTKCCKSGCCSRYYEIRKIPECYIRSPFQSGTNFGDPHITTLDGLEYTFNGYGEYIMLTVNKGPVQFDLQARTDLVSTENGTIVNATIFNAFVAKDQTGSIVQIELSKNKNSMIIYANSIDLTNSFQNKTYSYKTHNLAIRWQNDSISATFLQSAMSIKIGIGQRFLVCETLVNDKFKNQTKGLMGNFDGIKSNDFVLPNGSILDEGKTNTERQIFHNFGQLWSVFNQSLFKYDDGLSQDNFSHPDFIPIFADENKHLHNARVNCGGQSATKACIFDYLATGDTKLAKSSGRKAKESANNREVLENESPQLTGNTTIDVEINKEATLFFNVSDDGHSKPSLIVLEQPYGFHLQNSTGIAKWTPLNDSACKISLIAEDNLGARSPSVDVIIRLCPGCKHGQCNYDSLLESTENRFYKVPCDCFTGYIGEHCDEEIDGCHDDPCSLGRNCTDLTPEEEVKLGRGYNCSACPNGYNEIDNKCQDINECLSSEANNCKPDREVCENTGGGFMCNCVPGFRKHETYCIDVDECSEMTSDCQQICTNSVGSFSCSCYSGYSLREDGLTCFGSGISSCKRNNCEYACIREHDEERCICPLGYQILRNEVSCSDINECDLENMPCEQLCENTEGSFKCSCGPGYRLNDDKSSCTECEIPSYGRNCNLTCQCGPGAITCDVVSGCVCRAGWAGRNCDLDINECIIDPDVCGLSQLCVNTEGSYECVCQKGFYSIGQECKDIDECEDEFLNDCSLSTTHCQNAHGSYTCECNKGYQKNGNKCEDINECEANIARCSQICENADGGYSCGCYFGFTLGDDRSHCNKVADSCSIFPNLNCSYGCRGSRQNEGSCFCETGYKLAEDQSTCIDIDECTVGSTCSHKCTNTNGSFTCSCLNGYKLQNDGHSCEECSNHFYGENCGVPCRCGRGSRECHHITGCVCNEGWKGETCEEDINECHLNSTCTGPHEVCVNTPGSYRCDCVKGFDNSSGTCKDIDECKSMNDCEQNCENKEGTYACSCKQGYYLKNRTKCRDIDECLNSSCHQCKNWPGGFMCSCRNGFRVNSTTLRECENINECTENTHTCSNYATCTDNIGAYNCSCMNGFQGDGHDCSDIDECMADRDNCSKNSNCTNTVGSFRCVCQTGYQGDGHNCTECTDFTFGSNCSQSCQCNKTNADFCYPVTGHCLCKSGWTGIHCSTDIDECDLKSTCEHNCTNTKGSFDCSCFTGYKLQNNGRSCIECSNHFYGENCGVPCRCGRGSRECHHITGCVCTEGWKGDTCEEDINECHLNNTCTGDHEVCVNTPGSYQCDCVKGFDNSSGTCKDIDECTENTHTCSDHATCNNTIGTYSCRCVNGFQGNGHNCTECTDFTFGSNCSQSCKCNKSNTDSCNPVTGQCLCKSGWTGINCSTDIDECRDNLTKCSTSMYHVCINTPGSAYCDCQFGGRYSTLCNECSILEENCGMNGSCRKSNGVYKCRCDRGFKGNGHTCTTCDSFRYGEQCSEECECNRTNSEGCHAVTGKCHCKEGWTGSECTHDVDECETSMGPCDEDSYQTCINAMGSFNCECLYGGVHLSNCTRPISPQKPDDEIITIRSEIRFDLNINRTFFNLKSEEIRFEIETKLKELFEKDAKSTIDIIVMSIRLGSIITDSEIRGGKDNSKDLRHGVAKTMLKLLSGEETITILNQRAPVKDITLIHSNGTVLSALTKNDTTSCELFNSLDACESELGCDESSGQPVCKTVKTDRIDFATIALGIGIAWPLLGVSIVLIFLWKHHRRIQIEQTLQEEEQFKIEKESTFSEKLPCAKESMEHENESSDHMNKYDLDDIDFIDME</sequence>
<evidence type="ECO:0000256" key="6">
    <source>
        <dbReference type="ARBA" id="ARBA00022737"/>
    </source>
</evidence>
<dbReference type="PROSITE" id="PS50856">
    <property type="entry name" value="AMOP"/>
    <property type="match status" value="1"/>
</dbReference>
<dbReference type="InterPro" id="IPR036116">
    <property type="entry name" value="FN3_sf"/>
</dbReference>
<evidence type="ECO:0000256" key="3">
    <source>
        <dbReference type="ARBA" id="ARBA00022583"/>
    </source>
</evidence>
<evidence type="ECO:0000256" key="11">
    <source>
        <dbReference type="ARBA" id="ARBA00023180"/>
    </source>
</evidence>
<dbReference type="Pfam" id="PF07645">
    <property type="entry name" value="EGF_CA"/>
    <property type="match status" value="16"/>
</dbReference>
<dbReference type="Gene3D" id="2.10.25.10">
    <property type="entry name" value="Laminin"/>
    <property type="match status" value="20"/>
</dbReference>
<dbReference type="SMART" id="SM00180">
    <property type="entry name" value="EGF_Lam"/>
    <property type="match status" value="3"/>
</dbReference>
<feature type="domain" description="EGF-like" evidence="15">
    <location>
        <begin position="1855"/>
        <end position="1895"/>
    </location>
</feature>
<keyword evidence="9 12" id="KW-1015">Disulfide bond</keyword>
<protein>
    <submittedName>
        <fullName evidence="20">Uncharacterized protein LOC111115873 isoform X1</fullName>
    </submittedName>
</protein>
<dbReference type="SUPFAM" id="SSF57184">
    <property type="entry name" value="Growth factor receptor domain"/>
    <property type="match status" value="5"/>
</dbReference>